<dbReference type="Proteomes" id="UP000002601">
    <property type="component" value="Chromosome"/>
</dbReference>
<protein>
    <submittedName>
        <fullName evidence="2">Aminoglycoside phosphotransferase</fullName>
    </submittedName>
</protein>
<dbReference type="SUPFAM" id="SSF56112">
    <property type="entry name" value="Protein kinase-like (PK-like)"/>
    <property type="match status" value="1"/>
</dbReference>
<dbReference type="Pfam" id="PF01636">
    <property type="entry name" value="APH"/>
    <property type="match status" value="1"/>
</dbReference>
<dbReference type="STRING" id="526222.Desal_0560"/>
<feature type="domain" description="Aminoglycoside phosphotransferase" evidence="1">
    <location>
        <begin position="22"/>
        <end position="237"/>
    </location>
</feature>
<reference evidence="2 3" key="1">
    <citation type="submission" date="2009-06" db="EMBL/GenBank/DDBJ databases">
        <title>Complete sequence of Desulfovibrio salexigens DSM 2638.</title>
        <authorList>
            <consortium name="US DOE Joint Genome Institute"/>
            <person name="Lucas S."/>
            <person name="Copeland A."/>
            <person name="Lapidus A."/>
            <person name="Glavina del Rio T."/>
            <person name="Tice H."/>
            <person name="Bruce D."/>
            <person name="Goodwin L."/>
            <person name="Pitluck S."/>
            <person name="Munk A.C."/>
            <person name="Brettin T."/>
            <person name="Detter J.C."/>
            <person name="Han C."/>
            <person name="Tapia R."/>
            <person name="Larimer F."/>
            <person name="Land M."/>
            <person name="Hauser L."/>
            <person name="Kyrpides N."/>
            <person name="Anderson I."/>
            <person name="Wall J.D."/>
            <person name="Arkin A.P."/>
            <person name="Dehal P."/>
            <person name="Chivian D."/>
            <person name="Giles B."/>
            <person name="Hazen T.C."/>
        </authorList>
    </citation>
    <scope>NUCLEOTIDE SEQUENCE [LARGE SCALE GENOMIC DNA]</scope>
    <source>
        <strain evidence="3">ATCC 14822 / DSM 2638 / NCIMB 8403 / VKM B-1763</strain>
    </source>
</reference>
<dbReference type="EMBL" id="CP001649">
    <property type="protein sequence ID" value="ACS78627.1"/>
    <property type="molecule type" value="Genomic_DNA"/>
</dbReference>
<dbReference type="GO" id="GO:0016740">
    <property type="term" value="F:transferase activity"/>
    <property type="evidence" value="ECO:0007669"/>
    <property type="project" value="UniProtKB-KW"/>
</dbReference>
<dbReference type="InterPro" id="IPR002575">
    <property type="entry name" value="Aminoglycoside_PTrfase"/>
</dbReference>
<organism evidence="2 3">
    <name type="scientific">Maridesulfovibrio salexigens (strain ATCC 14822 / DSM 2638 / NCIMB 8403 / VKM B-1763)</name>
    <name type="common">Desulfovibrio salexigens</name>
    <dbReference type="NCBI Taxonomy" id="526222"/>
    <lineage>
        <taxon>Bacteria</taxon>
        <taxon>Pseudomonadati</taxon>
        <taxon>Thermodesulfobacteriota</taxon>
        <taxon>Desulfovibrionia</taxon>
        <taxon>Desulfovibrionales</taxon>
        <taxon>Desulfovibrionaceae</taxon>
        <taxon>Maridesulfovibrio</taxon>
    </lineage>
</organism>
<proteinExistence type="predicted"/>
<dbReference type="AlphaFoldDB" id="C6BXR9"/>
<dbReference type="OrthoDB" id="574549at2"/>
<dbReference type="KEGG" id="dsa:Desal_0560"/>
<name>C6BXR9_MARSD</name>
<accession>C6BXR9</accession>
<evidence type="ECO:0000259" key="1">
    <source>
        <dbReference type="Pfam" id="PF01636"/>
    </source>
</evidence>
<keyword evidence="2" id="KW-0808">Transferase</keyword>
<keyword evidence="3" id="KW-1185">Reference proteome</keyword>
<sequence>MENSDPKKLIQRLTDETPLKAEHIRAGRNSRVYRVDCKSGRCLLAKFYLQPTADGRSRLKQEWTALNFMTGSGITNIPRPLKFDESVQGAIYSFISGNPVKETTVKDIDEVVSFLAKLKDISRLPAAIELPRAAEACFSPAELVESIRQRLKKLQALPAKDEVYQSMHSFLENKFRPALEECSGNAKQHFPAELWTAPLAQRNRTLSPSDFGFHNALRTEKGLAFVDFEYFGWDDPVKATSDFLLHPAMDLSAQQMAAFFAGMKNIFKSDENFVLRFKSYLPLFRLKWSMILLNEFINHHLERRKFASGEVGEHKTLRSQQLDKAENFLNKDQQILTVLNLRN</sequence>
<dbReference type="Gene3D" id="3.90.1200.10">
    <property type="match status" value="1"/>
</dbReference>
<dbReference type="eggNOG" id="COG3173">
    <property type="taxonomic scope" value="Bacteria"/>
</dbReference>
<evidence type="ECO:0000313" key="2">
    <source>
        <dbReference type="EMBL" id="ACS78627.1"/>
    </source>
</evidence>
<dbReference type="RefSeq" id="WP_015850446.1">
    <property type="nucleotide sequence ID" value="NC_012881.1"/>
</dbReference>
<dbReference type="InterPro" id="IPR011009">
    <property type="entry name" value="Kinase-like_dom_sf"/>
</dbReference>
<dbReference type="Gene3D" id="3.30.200.20">
    <property type="entry name" value="Phosphorylase Kinase, domain 1"/>
    <property type="match status" value="1"/>
</dbReference>
<dbReference type="HOGENOM" id="CLU_815659_0_0_7"/>
<evidence type="ECO:0000313" key="3">
    <source>
        <dbReference type="Proteomes" id="UP000002601"/>
    </source>
</evidence>
<gene>
    <name evidence="2" type="ordered locus">Desal_0560</name>
</gene>